<gene>
    <name evidence="2" type="ORF">SAMN05661086_02215</name>
</gene>
<dbReference type="EMBL" id="FOYZ01000008">
    <property type="protein sequence ID" value="SFR86609.1"/>
    <property type="molecule type" value="Genomic_DNA"/>
</dbReference>
<feature type="signal peptide" evidence="1">
    <location>
        <begin position="1"/>
        <end position="24"/>
    </location>
</feature>
<reference evidence="2 3" key="1">
    <citation type="submission" date="2016-10" db="EMBL/GenBank/DDBJ databases">
        <authorList>
            <person name="de Groot N.N."/>
        </authorList>
    </citation>
    <scope>NUCLEOTIDE SEQUENCE [LARGE SCALE GENOMIC DNA]</scope>
    <source>
        <strain evidence="2 3">743A</strain>
    </source>
</reference>
<evidence type="ECO:0000256" key="1">
    <source>
        <dbReference type="SAM" id="SignalP"/>
    </source>
</evidence>
<dbReference type="AlphaFoldDB" id="A0A1I6K5U9"/>
<dbReference type="OrthoDB" id="41445at2"/>
<evidence type="ECO:0000313" key="3">
    <source>
        <dbReference type="Proteomes" id="UP000199659"/>
    </source>
</evidence>
<accession>A0A1I6K5U9</accession>
<sequence>MKLKKTLAGVMTLSTILFSTSASAMTMKVDNFLPEEPTYLEQNETIITINGKGYNAQEYMDRVLDYTIASNPIDAMETDDGSEIEFEYNDSRQRTEKIIGEERITYDYDEFSNLKSEVLPDKKQITYSYEYTDNANNADSISYCNNTYHYMIEDGIITGLLDSNNQTICTYTYDENGATKHIYEIRGKKKIEHWDNSSDDFVGCVNSIRYDGKCYDSETDMFYLNTGSYYDTKADELVGDKCYVDMEGLFGDQYETLSNQESQSSTDDEMNKASLFSIPSPLQSELIYAATKRYEDALGTDGDSLLSEGSTWYTKYSSSDMHFKLAARIIYGENTNKGSGSSEIQYLKYNRQGIAWVITNRLLEDKYRKSHSQATCFSSSSTPSLYSVLTYSGAFASLGSRNAKGAMDSNSIAYQQALLLACYISVCSNFDEYDAVVPRPTGVTYQCYNKGALTSSSSPVSTWSNVRFPGDSTNYTGKSNYTAFPFYSAIGKFNVLHSYSSESLKIQSAYY</sequence>
<feature type="chain" id="PRO_5011488046" evidence="1">
    <location>
        <begin position="25"/>
        <end position="511"/>
    </location>
</feature>
<protein>
    <submittedName>
        <fullName evidence="2">YD repeat-containing protein</fullName>
    </submittedName>
</protein>
<dbReference type="Proteomes" id="UP000199659">
    <property type="component" value="Unassembled WGS sequence"/>
</dbReference>
<proteinExistence type="predicted"/>
<evidence type="ECO:0000313" key="2">
    <source>
        <dbReference type="EMBL" id="SFR86609.1"/>
    </source>
</evidence>
<dbReference type="RefSeq" id="WP_143099164.1">
    <property type="nucleotide sequence ID" value="NZ_FOYZ01000008.1"/>
</dbReference>
<organism evidence="2 3">
    <name type="scientific">Anaeromicropila populeti</name>
    <dbReference type="NCBI Taxonomy" id="37658"/>
    <lineage>
        <taxon>Bacteria</taxon>
        <taxon>Bacillati</taxon>
        <taxon>Bacillota</taxon>
        <taxon>Clostridia</taxon>
        <taxon>Lachnospirales</taxon>
        <taxon>Lachnospiraceae</taxon>
        <taxon>Anaeromicropila</taxon>
    </lineage>
</organism>
<keyword evidence="1" id="KW-0732">Signal</keyword>
<name>A0A1I6K5U9_9FIRM</name>
<keyword evidence="3" id="KW-1185">Reference proteome</keyword>